<protein>
    <recommendedName>
        <fullName evidence="3">AAA+ ATPase domain-containing protein</fullName>
    </recommendedName>
</protein>
<evidence type="ECO:0000313" key="2">
    <source>
        <dbReference type="Proteomes" id="UP001150238"/>
    </source>
</evidence>
<evidence type="ECO:0000313" key="1">
    <source>
        <dbReference type="EMBL" id="KAJ4493490.1"/>
    </source>
</evidence>
<dbReference type="AlphaFoldDB" id="A0A9W9E008"/>
<gene>
    <name evidence="1" type="ORF">C8J55DRAFT_554926</name>
</gene>
<dbReference type="EMBL" id="JANVFS010000003">
    <property type="protein sequence ID" value="KAJ4493490.1"/>
    <property type="molecule type" value="Genomic_DNA"/>
</dbReference>
<evidence type="ECO:0008006" key="3">
    <source>
        <dbReference type="Google" id="ProtNLM"/>
    </source>
</evidence>
<reference evidence="1" key="2">
    <citation type="journal article" date="2023" name="Proc. Natl. Acad. Sci. U.S.A.">
        <title>A global phylogenomic analysis of the shiitake genus Lentinula.</title>
        <authorList>
            <person name="Sierra-Patev S."/>
            <person name="Min B."/>
            <person name="Naranjo-Ortiz M."/>
            <person name="Looney B."/>
            <person name="Konkel Z."/>
            <person name="Slot J.C."/>
            <person name="Sakamoto Y."/>
            <person name="Steenwyk J.L."/>
            <person name="Rokas A."/>
            <person name="Carro J."/>
            <person name="Camarero S."/>
            <person name="Ferreira P."/>
            <person name="Molpeceres G."/>
            <person name="Ruiz-Duenas F.J."/>
            <person name="Serrano A."/>
            <person name="Henrissat B."/>
            <person name="Drula E."/>
            <person name="Hughes K.W."/>
            <person name="Mata J.L."/>
            <person name="Ishikawa N.K."/>
            <person name="Vargas-Isla R."/>
            <person name="Ushijima S."/>
            <person name="Smith C.A."/>
            <person name="Donoghue J."/>
            <person name="Ahrendt S."/>
            <person name="Andreopoulos W."/>
            <person name="He G."/>
            <person name="LaButti K."/>
            <person name="Lipzen A."/>
            <person name="Ng V."/>
            <person name="Riley R."/>
            <person name="Sandor L."/>
            <person name="Barry K."/>
            <person name="Martinez A.T."/>
            <person name="Xiao Y."/>
            <person name="Gibbons J.G."/>
            <person name="Terashima K."/>
            <person name="Grigoriev I.V."/>
            <person name="Hibbett D."/>
        </authorList>
    </citation>
    <scope>NUCLEOTIDE SEQUENCE</scope>
    <source>
        <strain evidence="1">Sp2 HRB7682 ss15</strain>
    </source>
</reference>
<dbReference type="InterPro" id="IPR027417">
    <property type="entry name" value="P-loop_NTPase"/>
</dbReference>
<name>A0A9W9E008_9AGAR</name>
<dbReference type="SUPFAM" id="SSF52540">
    <property type="entry name" value="P-loop containing nucleoside triphosphate hydrolases"/>
    <property type="match status" value="1"/>
</dbReference>
<accession>A0A9W9E008</accession>
<organism evidence="1 2">
    <name type="scientific">Lentinula lateritia</name>
    <dbReference type="NCBI Taxonomy" id="40482"/>
    <lineage>
        <taxon>Eukaryota</taxon>
        <taxon>Fungi</taxon>
        <taxon>Dikarya</taxon>
        <taxon>Basidiomycota</taxon>
        <taxon>Agaricomycotina</taxon>
        <taxon>Agaricomycetes</taxon>
        <taxon>Agaricomycetidae</taxon>
        <taxon>Agaricales</taxon>
        <taxon>Marasmiineae</taxon>
        <taxon>Omphalotaceae</taxon>
        <taxon>Lentinula</taxon>
    </lineage>
</organism>
<comment type="caution">
    <text evidence="1">The sequence shown here is derived from an EMBL/GenBank/DDBJ whole genome shotgun (WGS) entry which is preliminary data.</text>
</comment>
<reference evidence="1" key="1">
    <citation type="submission" date="2022-08" db="EMBL/GenBank/DDBJ databases">
        <authorList>
            <consortium name="DOE Joint Genome Institute"/>
            <person name="Min B."/>
            <person name="Riley R."/>
            <person name="Sierra-Patev S."/>
            <person name="Naranjo-Ortiz M."/>
            <person name="Looney B."/>
            <person name="Konkel Z."/>
            <person name="Slot J.C."/>
            <person name="Sakamoto Y."/>
            <person name="Steenwyk J.L."/>
            <person name="Rokas A."/>
            <person name="Carro J."/>
            <person name="Camarero S."/>
            <person name="Ferreira P."/>
            <person name="Molpeceres G."/>
            <person name="Ruiz-Duenas F.J."/>
            <person name="Serrano A."/>
            <person name="Henrissat B."/>
            <person name="Drula E."/>
            <person name="Hughes K.W."/>
            <person name="Mata J.L."/>
            <person name="Ishikawa N.K."/>
            <person name="Vargas-Isla R."/>
            <person name="Ushijima S."/>
            <person name="Smith C.A."/>
            <person name="Ahrendt S."/>
            <person name="Andreopoulos W."/>
            <person name="He G."/>
            <person name="Labutti K."/>
            <person name="Lipzen A."/>
            <person name="Ng V."/>
            <person name="Sandor L."/>
            <person name="Barry K."/>
            <person name="Martinez A.T."/>
            <person name="Xiao Y."/>
            <person name="Gibbons J.G."/>
            <person name="Terashima K."/>
            <person name="Hibbett D.S."/>
            <person name="Grigoriev I.V."/>
        </authorList>
    </citation>
    <scope>NUCLEOTIDE SEQUENCE</scope>
    <source>
        <strain evidence="1">Sp2 HRB7682 ss15</strain>
    </source>
</reference>
<dbReference type="Proteomes" id="UP001150238">
    <property type="component" value="Unassembled WGS sequence"/>
</dbReference>
<dbReference type="Gene3D" id="3.40.50.300">
    <property type="entry name" value="P-loop containing nucleotide triphosphate hydrolases"/>
    <property type="match status" value="1"/>
</dbReference>
<sequence>MLLNKEQQKVKDVLKSSVLAYLKGEDPEQVLLLVHGPSGMGKTTVLEAIATLFDDMDCSHIFLKASPTKISCSALSAKVLQKIATSLWDPEDLTQDIIPFGHRSLILFGDFSQHPPIEHHWDTLWWPNYEASDIVQHFLKHVIVFHQDMTGAPTSWVNLTHQVRNRTLNGFDRAALNECVVGLYSVPRVDDLSLEWTDGVVIASNAVQRQYWNINMASRVSRASRKPLYITTARDEYVFGDGERMGVRDLEVLSTKLKREFSVMQSLYLFEGMPVVILHGELHNVWGQIINILLDKREKRVSNAAEHRLAYAVKEVTVQLSAEAIRS</sequence>
<proteinExistence type="predicted"/>